<evidence type="ECO:0000313" key="3">
    <source>
        <dbReference type="Proteomes" id="UP000316181"/>
    </source>
</evidence>
<dbReference type="Proteomes" id="UP000316181">
    <property type="component" value="Unassembled WGS sequence"/>
</dbReference>
<dbReference type="EMBL" id="VFNV01000001">
    <property type="protein sequence ID" value="TQK75814.1"/>
    <property type="molecule type" value="Genomic_DNA"/>
</dbReference>
<evidence type="ECO:0000259" key="1">
    <source>
        <dbReference type="Pfam" id="PF01926"/>
    </source>
</evidence>
<dbReference type="SUPFAM" id="SSF52540">
    <property type="entry name" value="P-loop containing nucleoside triphosphate hydrolases"/>
    <property type="match status" value="1"/>
</dbReference>
<dbReference type="RefSeq" id="WP_170207835.1">
    <property type="nucleotide sequence ID" value="NZ_BAAATB010000008.1"/>
</dbReference>
<comment type="caution">
    <text evidence="2">The sequence shown here is derived from an EMBL/GenBank/DDBJ whole genome shotgun (WGS) entry which is preliminary data.</text>
</comment>
<dbReference type="InterPro" id="IPR025662">
    <property type="entry name" value="Sigma_54_int_dom_ATP-bd_1"/>
</dbReference>
<dbReference type="InterPro" id="IPR027417">
    <property type="entry name" value="P-loop_NTPase"/>
</dbReference>
<dbReference type="CDD" id="cd00882">
    <property type="entry name" value="Ras_like_GTPase"/>
    <property type="match status" value="1"/>
</dbReference>
<sequence>MFGKFSRSDASDVANLGRMWDENMASISRVNILVIGETGVGKSTLINAVFGADFAPTGTGRPVTEGVHQYQSADGTFALYDSQGFEIGAKDSPLDWLRGHFSGNRAADPADIIHAAWYCVSAYSARMTDGQAAVIKELSSLGIPVILVMTQVPKVNGVVISRALAFQQALLDMRLPTADGQVHLTCALADPERDEEQFGLQEVVEATSFRIPADQQTAFVAAQRVDLAAKNRKARTLTAAASAAAAGIGAAPLPLADAPALAAIQLGLMVKISHIFGVSKQDTQKIAFGTGGITTLVGRQLVAGLARLIPGAGNVLTAAVASTLTGAVGESWRAVCYKVATGQVDLRSAAGIAEAATTFRDVFGTRVRLPNASKSGSSK</sequence>
<protein>
    <submittedName>
        <fullName evidence="2">Uncharacterized protein (DUF697 family)</fullName>
    </submittedName>
</protein>
<dbReference type="AlphaFoldDB" id="A0A542SMF5"/>
<feature type="domain" description="G" evidence="1">
    <location>
        <begin position="32"/>
        <end position="149"/>
    </location>
</feature>
<evidence type="ECO:0000313" key="2">
    <source>
        <dbReference type="EMBL" id="TQK75814.1"/>
    </source>
</evidence>
<dbReference type="Gene3D" id="3.40.50.300">
    <property type="entry name" value="P-loop containing nucleotide triphosphate hydrolases"/>
    <property type="match status" value="1"/>
</dbReference>
<dbReference type="GO" id="GO:0005525">
    <property type="term" value="F:GTP binding"/>
    <property type="evidence" value="ECO:0007669"/>
    <property type="project" value="InterPro"/>
</dbReference>
<organism evidence="2 3">
    <name type="scientific">Rarobacter incanus</name>
    <dbReference type="NCBI Taxonomy" id="153494"/>
    <lineage>
        <taxon>Bacteria</taxon>
        <taxon>Bacillati</taxon>
        <taxon>Actinomycetota</taxon>
        <taxon>Actinomycetes</taxon>
        <taxon>Micrococcales</taxon>
        <taxon>Rarobacteraceae</taxon>
        <taxon>Rarobacter</taxon>
    </lineage>
</organism>
<gene>
    <name evidence="2" type="ORF">FB389_0449</name>
</gene>
<dbReference type="PROSITE" id="PS00675">
    <property type="entry name" value="SIGMA54_INTERACT_1"/>
    <property type="match status" value="1"/>
</dbReference>
<reference evidence="2 3" key="1">
    <citation type="submission" date="2019-06" db="EMBL/GenBank/DDBJ databases">
        <title>Sequencing the genomes of 1000 actinobacteria strains.</title>
        <authorList>
            <person name="Klenk H.-P."/>
        </authorList>
    </citation>
    <scope>NUCLEOTIDE SEQUENCE [LARGE SCALE GENOMIC DNA]</scope>
    <source>
        <strain evidence="2 3">DSM 10596</strain>
    </source>
</reference>
<name>A0A542SMF5_9MICO</name>
<keyword evidence="3" id="KW-1185">Reference proteome</keyword>
<accession>A0A542SMF5</accession>
<dbReference type="InterPro" id="IPR006073">
    <property type="entry name" value="GTP-bd"/>
</dbReference>
<dbReference type="Pfam" id="PF01926">
    <property type="entry name" value="MMR_HSR1"/>
    <property type="match status" value="1"/>
</dbReference>
<proteinExistence type="predicted"/>